<dbReference type="AlphaFoldDB" id="A0A146G986"/>
<dbReference type="SUPFAM" id="SSF48317">
    <property type="entry name" value="Acid phosphatase/Vanadium-dependent haloperoxidase"/>
    <property type="match status" value="1"/>
</dbReference>
<feature type="transmembrane region" description="Helical" evidence="1">
    <location>
        <begin position="190"/>
        <end position="208"/>
    </location>
</feature>
<keyword evidence="1" id="KW-1133">Transmembrane helix</keyword>
<feature type="transmembrane region" description="Helical" evidence="1">
    <location>
        <begin position="61"/>
        <end position="79"/>
    </location>
</feature>
<feature type="transmembrane region" description="Helical" evidence="1">
    <location>
        <begin position="86"/>
        <end position="104"/>
    </location>
</feature>
<dbReference type="SMART" id="SM00014">
    <property type="entry name" value="acidPPc"/>
    <property type="match status" value="1"/>
</dbReference>
<keyword evidence="1" id="KW-0812">Transmembrane</keyword>
<accession>A0A146G986</accession>
<dbReference type="RefSeq" id="WP_075079165.1">
    <property type="nucleotide sequence ID" value="NZ_BDCO01000002.1"/>
</dbReference>
<dbReference type="InterPro" id="IPR036938">
    <property type="entry name" value="PAP2/HPO_sf"/>
</dbReference>
<dbReference type="InterPro" id="IPR000326">
    <property type="entry name" value="PAP2/HPO"/>
</dbReference>
<feature type="transmembrane region" description="Helical" evidence="1">
    <location>
        <begin position="150"/>
        <end position="178"/>
    </location>
</feature>
<dbReference type="Pfam" id="PF01569">
    <property type="entry name" value="PAP2"/>
    <property type="match status" value="1"/>
</dbReference>
<dbReference type="STRING" id="690879.TSACC_21850"/>
<dbReference type="Gene3D" id="1.20.144.10">
    <property type="entry name" value="Phosphatidic acid phosphatase type 2/haloperoxidase"/>
    <property type="match status" value="1"/>
</dbReference>
<evidence type="ECO:0000256" key="1">
    <source>
        <dbReference type="SAM" id="Phobius"/>
    </source>
</evidence>
<name>A0A146G986_TERSA</name>
<evidence type="ECO:0000313" key="4">
    <source>
        <dbReference type="Proteomes" id="UP000076023"/>
    </source>
</evidence>
<evidence type="ECO:0000259" key="2">
    <source>
        <dbReference type="SMART" id="SM00014"/>
    </source>
</evidence>
<protein>
    <submittedName>
        <fullName evidence="3">PAP2 superfamily protein</fullName>
    </submittedName>
</protein>
<dbReference type="PANTHER" id="PTHR14969">
    <property type="entry name" value="SPHINGOSINE-1-PHOSPHATE PHOSPHOHYDROLASE"/>
    <property type="match status" value="1"/>
</dbReference>
<organism evidence="3 4">
    <name type="scientific">Terrimicrobium sacchariphilum</name>
    <dbReference type="NCBI Taxonomy" id="690879"/>
    <lineage>
        <taxon>Bacteria</taxon>
        <taxon>Pseudomonadati</taxon>
        <taxon>Verrucomicrobiota</taxon>
        <taxon>Terrimicrobiia</taxon>
        <taxon>Terrimicrobiales</taxon>
        <taxon>Terrimicrobiaceae</taxon>
        <taxon>Terrimicrobium</taxon>
    </lineage>
</organism>
<gene>
    <name evidence="3" type="ORF">TSACC_21850</name>
</gene>
<comment type="caution">
    <text evidence="3">The sequence shown here is derived from an EMBL/GenBank/DDBJ whole genome shotgun (WGS) entry which is preliminary data.</text>
</comment>
<keyword evidence="4" id="KW-1185">Reference proteome</keyword>
<dbReference type="EMBL" id="BDCO01000002">
    <property type="protein sequence ID" value="GAT33434.1"/>
    <property type="molecule type" value="Genomic_DNA"/>
</dbReference>
<feature type="domain" description="Phosphatidic acid phosphatase type 2/haloperoxidase" evidence="2">
    <location>
        <begin position="86"/>
        <end position="205"/>
    </location>
</feature>
<evidence type="ECO:0000313" key="3">
    <source>
        <dbReference type="EMBL" id="GAT33434.1"/>
    </source>
</evidence>
<dbReference type="OrthoDB" id="187845at2"/>
<dbReference type="PANTHER" id="PTHR14969:SF13">
    <property type="entry name" value="AT30094P"/>
    <property type="match status" value="1"/>
</dbReference>
<sequence>MSPTARLILIIVLALASVTAVTLAFRYDHDIRKALVTAQGKKWKKSDDYKFYTSVRKFGDYPQIVALAIVGLLIAWKLRSREWMRILVAALIASTLAGMLANASRLTTGRTRPRESPKIEQGFYGPWHNGKLLIGDPRYNSFPSGHTATAFGFAGVVLFASPWIGIAALVPAALIAWASVVIGAHHPSDVVISIILSLIVAFFVWRWVRTKGDLTWLLLVRKAKQIRNARKKAAGK</sequence>
<proteinExistence type="predicted"/>
<dbReference type="Proteomes" id="UP000076023">
    <property type="component" value="Unassembled WGS sequence"/>
</dbReference>
<keyword evidence="1" id="KW-0472">Membrane</keyword>
<reference evidence="4" key="1">
    <citation type="journal article" date="2017" name="Genome Announc.">
        <title>Draft Genome Sequence of Terrimicrobium sacchariphilum NM-5T, a Facultative Anaerobic Soil Bacterium of the Class Spartobacteria.</title>
        <authorList>
            <person name="Qiu Y.L."/>
            <person name="Tourlousse D.M."/>
            <person name="Matsuura N."/>
            <person name="Ohashi A."/>
            <person name="Sekiguchi Y."/>
        </authorList>
    </citation>
    <scope>NUCLEOTIDE SEQUENCE [LARGE SCALE GENOMIC DNA]</scope>
    <source>
        <strain evidence="4">NM-5</strain>
    </source>
</reference>
<dbReference type="InParanoid" id="A0A146G986"/>
<dbReference type="FunCoup" id="A0A146G986">
    <property type="interactions" value="160"/>
</dbReference>